<feature type="transmembrane region" description="Helical" evidence="1">
    <location>
        <begin position="45"/>
        <end position="67"/>
    </location>
</feature>
<organism evidence="2 3">
    <name type="scientific">Streptomyces atratus</name>
    <dbReference type="NCBI Taxonomy" id="1893"/>
    <lineage>
        <taxon>Bacteria</taxon>
        <taxon>Bacillati</taxon>
        <taxon>Actinomycetota</taxon>
        <taxon>Actinomycetes</taxon>
        <taxon>Kitasatosporales</taxon>
        <taxon>Streptomycetaceae</taxon>
        <taxon>Streptomyces</taxon>
    </lineage>
</organism>
<keyword evidence="1" id="KW-0812">Transmembrane</keyword>
<dbReference type="Proteomes" id="UP000252698">
    <property type="component" value="Chromosome"/>
</dbReference>
<dbReference type="AlphaFoldDB" id="A0A2Z5JNW0"/>
<evidence type="ECO:0000313" key="2">
    <source>
        <dbReference type="EMBL" id="AXE82126.1"/>
    </source>
</evidence>
<accession>A0A2Z5JNW0</accession>
<name>A0A2Z5JNW0_STRAR</name>
<dbReference type="GeneID" id="95524530"/>
<reference evidence="2 3" key="1">
    <citation type="journal article" date="2018" name="Front. Microbiol.">
        <title>Genome Sequencing of Streptomyces atratus SCSIOZH16 and Activation Production of Nocardamine via Metabolic Engineering.</title>
        <authorList>
            <person name="Li Y."/>
            <person name="Zhang C."/>
            <person name="Liu C."/>
            <person name="Ju J."/>
            <person name="Ma J."/>
        </authorList>
    </citation>
    <scope>NUCLEOTIDE SEQUENCE [LARGE SCALE GENOMIC DNA]</scope>
    <source>
        <strain evidence="2 3">SCSIO_ZH16</strain>
    </source>
</reference>
<keyword evidence="1" id="KW-1133">Transmembrane helix</keyword>
<gene>
    <name evidence="2" type="ORF">C5746_40470</name>
</gene>
<evidence type="ECO:0000256" key="1">
    <source>
        <dbReference type="SAM" id="Phobius"/>
    </source>
</evidence>
<proteinExistence type="predicted"/>
<keyword evidence="1" id="KW-0472">Membrane</keyword>
<dbReference type="RefSeq" id="WP_114248508.1">
    <property type="nucleotide sequence ID" value="NZ_CP027306.1"/>
</dbReference>
<evidence type="ECO:0000313" key="3">
    <source>
        <dbReference type="Proteomes" id="UP000252698"/>
    </source>
</evidence>
<sequence>MMRWEVLLVAATGLLLGAGIAWTTLIPLTRGLMGAAPHTPAGAATALVAGTVLLGIAATGLPTRALLGRPGHVRPGEEAVLRAGFVGVHEQAVTDSSAWTNSGA</sequence>
<protein>
    <submittedName>
        <fullName evidence="2">Uncharacterized protein</fullName>
    </submittedName>
</protein>
<dbReference type="EMBL" id="CP027306">
    <property type="protein sequence ID" value="AXE82126.1"/>
    <property type="molecule type" value="Genomic_DNA"/>
</dbReference>
<dbReference type="KEGG" id="sata:C5746_40470"/>